<name>A0A5R9FX98_9BACL</name>
<protein>
    <recommendedName>
        <fullName evidence="6 13">Dihydropteroate synthase</fullName>
        <shortName evidence="13">DHPS</shortName>
        <ecNumber evidence="5 13">2.5.1.15</ecNumber>
    </recommendedName>
    <alternativeName>
        <fullName evidence="11 13">Dihydropteroate pyrophosphorylase</fullName>
    </alternativeName>
</protein>
<keyword evidence="8 13" id="KW-0479">Metal-binding</keyword>
<keyword evidence="7 13" id="KW-0808">Transferase</keyword>
<evidence type="ECO:0000256" key="3">
    <source>
        <dbReference type="ARBA" id="ARBA00004763"/>
    </source>
</evidence>
<evidence type="ECO:0000256" key="8">
    <source>
        <dbReference type="ARBA" id="ARBA00022723"/>
    </source>
</evidence>
<comment type="similarity">
    <text evidence="4 13">Belongs to the DHPS family.</text>
</comment>
<dbReference type="Pfam" id="PF00809">
    <property type="entry name" value="Pterin_bind"/>
    <property type="match status" value="1"/>
</dbReference>
<comment type="pathway">
    <text evidence="3 13">Cofactor biosynthesis; tetrahydrofolate biosynthesis; 7,8-dihydrofolate from 2-amino-4-hydroxy-6-hydroxymethyl-7,8-dihydropteridine diphosphate and 4-aminobenzoate: step 1/2.</text>
</comment>
<evidence type="ECO:0000256" key="13">
    <source>
        <dbReference type="RuleBase" id="RU361205"/>
    </source>
</evidence>
<evidence type="ECO:0000259" key="14">
    <source>
        <dbReference type="PROSITE" id="PS50972"/>
    </source>
</evidence>
<dbReference type="PROSITE" id="PS00793">
    <property type="entry name" value="DHPS_2"/>
    <property type="match status" value="1"/>
</dbReference>
<dbReference type="Gene3D" id="3.20.20.20">
    <property type="entry name" value="Dihydropteroate synthase-like"/>
    <property type="match status" value="1"/>
</dbReference>
<dbReference type="AlphaFoldDB" id="A0A5R9FX98"/>
<reference evidence="15 16" key="1">
    <citation type="submission" date="2019-05" db="EMBL/GenBank/DDBJ databases">
        <authorList>
            <person name="Narsing Rao M.P."/>
            <person name="Li W.J."/>
        </authorList>
    </citation>
    <scope>NUCLEOTIDE SEQUENCE [LARGE SCALE GENOMIC DNA]</scope>
    <source>
        <strain evidence="15 16">SYSU_K30003</strain>
    </source>
</reference>
<gene>
    <name evidence="15" type="primary">folP</name>
    <name evidence="15" type="ORF">FE782_29860</name>
</gene>
<dbReference type="PANTHER" id="PTHR20941:SF1">
    <property type="entry name" value="FOLIC ACID SYNTHESIS PROTEIN FOL1"/>
    <property type="match status" value="1"/>
</dbReference>
<dbReference type="InterPro" id="IPR011005">
    <property type="entry name" value="Dihydropteroate_synth-like_sf"/>
</dbReference>
<evidence type="ECO:0000256" key="11">
    <source>
        <dbReference type="ARBA" id="ARBA00030193"/>
    </source>
</evidence>
<dbReference type="GO" id="GO:0005829">
    <property type="term" value="C:cytosol"/>
    <property type="evidence" value="ECO:0007669"/>
    <property type="project" value="TreeGrafter"/>
</dbReference>
<comment type="catalytic activity">
    <reaction evidence="1">
        <text>(7,8-dihydropterin-6-yl)methyl diphosphate + 4-aminobenzoate = 7,8-dihydropteroate + diphosphate</text>
        <dbReference type="Rhea" id="RHEA:19949"/>
        <dbReference type="ChEBI" id="CHEBI:17836"/>
        <dbReference type="ChEBI" id="CHEBI:17839"/>
        <dbReference type="ChEBI" id="CHEBI:33019"/>
        <dbReference type="ChEBI" id="CHEBI:72950"/>
        <dbReference type="EC" id="2.5.1.15"/>
    </reaction>
</comment>
<dbReference type="PROSITE" id="PS50972">
    <property type="entry name" value="PTERIN_BINDING"/>
    <property type="match status" value="1"/>
</dbReference>
<dbReference type="EC" id="2.5.1.15" evidence="5 13"/>
<dbReference type="UniPathway" id="UPA00077">
    <property type="reaction ID" value="UER00156"/>
</dbReference>
<comment type="cofactor">
    <cofactor evidence="2 13">
        <name>Mg(2+)</name>
        <dbReference type="ChEBI" id="CHEBI:18420"/>
    </cofactor>
</comment>
<evidence type="ECO:0000256" key="2">
    <source>
        <dbReference type="ARBA" id="ARBA00001946"/>
    </source>
</evidence>
<evidence type="ECO:0000256" key="12">
    <source>
        <dbReference type="ARBA" id="ARBA00053449"/>
    </source>
</evidence>
<dbReference type="SUPFAM" id="SSF51717">
    <property type="entry name" value="Dihydropteroate synthetase-like"/>
    <property type="match status" value="1"/>
</dbReference>
<keyword evidence="10 13" id="KW-0289">Folate biosynthesis</keyword>
<dbReference type="Proteomes" id="UP000309676">
    <property type="component" value="Unassembled WGS sequence"/>
</dbReference>
<organism evidence="15 16">
    <name type="scientific">Paenibacillus antri</name>
    <dbReference type="NCBI Taxonomy" id="2582848"/>
    <lineage>
        <taxon>Bacteria</taxon>
        <taxon>Bacillati</taxon>
        <taxon>Bacillota</taxon>
        <taxon>Bacilli</taxon>
        <taxon>Bacillales</taxon>
        <taxon>Paenibacillaceae</taxon>
        <taxon>Paenibacillus</taxon>
    </lineage>
</organism>
<evidence type="ECO:0000256" key="7">
    <source>
        <dbReference type="ARBA" id="ARBA00022679"/>
    </source>
</evidence>
<keyword evidence="16" id="KW-1185">Reference proteome</keyword>
<evidence type="ECO:0000313" key="15">
    <source>
        <dbReference type="EMBL" id="TLS48627.1"/>
    </source>
</evidence>
<dbReference type="EMBL" id="VCIW01000032">
    <property type="protein sequence ID" value="TLS48627.1"/>
    <property type="molecule type" value="Genomic_DNA"/>
</dbReference>
<dbReference type="NCBIfam" id="TIGR01496">
    <property type="entry name" value="DHPS"/>
    <property type="match status" value="1"/>
</dbReference>
<dbReference type="GO" id="GO:0046872">
    <property type="term" value="F:metal ion binding"/>
    <property type="evidence" value="ECO:0007669"/>
    <property type="project" value="UniProtKB-KW"/>
</dbReference>
<accession>A0A5R9FX98</accession>
<evidence type="ECO:0000256" key="1">
    <source>
        <dbReference type="ARBA" id="ARBA00000012"/>
    </source>
</evidence>
<keyword evidence="9 13" id="KW-0460">Magnesium</keyword>
<evidence type="ECO:0000256" key="4">
    <source>
        <dbReference type="ARBA" id="ARBA00009503"/>
    </source>
</evidence>
<dbReference type="GO" id="GO:0004156">
    <property type="term" value="F:dihydropteroate synthase activity"/>
    <property type="evidence" value="ECO:0007669"/>
    <property type="project" value="UniProtKB-EC"/>
</dbReference>
<evidence type="ECO:0000256" key="9">
    <source>
        <dbReference type="ARBA" id="ARBA00022842"/>
    </source>
</evidence>
<feature type="domain" description="Pterin-binding" evidence="14">
    <location>
        <begin position="11"/>
        <end position="259"/>
    </location>
</feature>
<dbReference type="PROSITE" id="PS00792">
    <property type="entry name" value="DHPS_1"/>
    <property type="match status" value="1"/>
</dbReference>
<evidence type="ECO:0000256" key="10">
    <source>
        <dbReference type="ARBA" id="ARBA00022909"/>
    </source>
</evidence>
<dbReference type="CDD" id="cd00739">
    <property type="entry name" value="DHPS"/>
    <property type="match status" value="1"/>
</dbReference>
<dbReference type="InterPro" id="IPR000489">
    <property type="entry name" value="Pterin-binding_dom"/>
</dbReference>
<dbReference type="GO" id="GO:0046654">
    <property type="term" value="P:tetrahydrofolate biosynthetic process"/>
    <property type="evidence" value="ECO:0007669"/>
    <property type="project" value="UniProtKB-UniPathway"/>
</dbReference>
<dbReference type="GO" id="GO:0046656">
    <property type="term" value="P:folic acid biosynthetic process"/>
    <property type="evidence" value="ECO:0007669"/>
    <property type="project" value="UniProtKB-KW"/>
</dbReference>
<evidence type="ECO:0000256" key="6">
    <source>
        <dbReference type="ARBA" id="ARBA00016919"/>
    </source>
</evidence>
<dbReference type="RefSeq" id="WP_138198008.1">
    <property type="nucleotide sequence ID" value="NZ_VCIW01000032.1"/>
</dbReference>
<proteinExistence type="inferred from homology"/>
<dbReference type="OrthoDB" id="9811744at2"/>
<dbReference type="InterPro" id="IPR006390">
    <property type="entry name" value="DHP_synth_dom"/>
</dbReference>
<dbReference type="InterPro" id="IPR045031">
    <property type="entry name" value="DHP_synth-like"/>
</dbReference>
<sequence>MTIHKDLGRRTLIMGILNVTPDSFSDGGKYTTVERAVEHARRLIAEGADILDVGGESTRPGYVPVTDEEEIARVVPVLEALRRDGIDVPISIDTYKSAVAEAALAAGATIVNDIWGGKKDPRLLEAAARRNAPVVLTHNRDDMNYGPDFVVDVYNDLSECVWVAKAAGIPDDRIILDPGIGFAKTRRHNLELLNRLEAVASLGFPVLLGTSRKRFIRDILDAGPEDVVEGTIATTALGVQKGVSIVRVHDVGANAKAARMADAIVRSGEEL</sequence>
<evidence type="ECO:0000256" key="5">
    <source>
        <dbReference type="ARBA" id="ARBA00012458"/>
    </source>
</evidence>
<comment type="caution">
    <text evidence="15">The sequence shown here is derived from an EMBL/GenBank/DDBJ whole genome shotgun (WGS) entry which is preliminary data.</text>
</comment>
<dbReference type="PANTHER" id="PTHR20941">
    <property type="entry name" value="FOLATE SYNTHESIS PROTEINS"/>
    <property type="match status" value="1"/>
</dbReference>
<evidence type="ECO:0000313" key="16">
    <source>
        <dbReference type="Proteomes" id="UP000309676"/>
    </source>
</evidence>
<comment type="function">
    <text evidence="12 13">Catalyzes the condensation of para-aminobenzoate (pABA) with 6-hydroxymethyl-7,8-dihydropterin diphosphate (DHPt-PP) to form 7,8-dihydropteroate (H2Pte), the immediate precursor of folate derivatives.</text>
</comment>
<dbReference type="FunFam" id="3.20.20.20:FF:000006">
    <property type="entry name" value="Dihydropteroate synthase"/>
    <property type="match status" value="1"/>
</dbReference>